<evidence type="ECO:0000256" key="1">
    <source>
        <dbReference type="ARBA" id="ARBA00001974"/>
    </source>
</evidence>
<dbReference type="GO" id="GO:0005737">
    <property type="term" value="C:cytoplasm"/>
    <property type="evidence" value="ECO:0007669"/>
    <property type="project" value="UniProtKB-SubCell"/>
</dbReference>
<dbReference type="Gene3D" id="3.50.50.60">
    <property type="entry name" value="FAD/NAD(P)-binding domain"/>
    <property type="match status" value="1"/>
</dbReference>
<reference evidence="10" key="1">
    <citation type="submission" date="2025-08" db="UniProtKB">
        <authorList>
            <consortium name="RefSeq"/>
        </authorList>
    </citation>
    <scope>IDENTIFICATION</scope>
</reference>
<dbReference type="Gene3D" id="3.90.660.10">
    <property type="match status" value="1"/>
</dbReference>
<evidence type="ECO:0000256" key="6">
    <source>
        <dbReference type="ARBA" id="ARBA00022827"/>
    </source>
</evidence>
<evidence type="ECO:0000256" key="2">
    <source>
        <dbReference type="ARBA" id="ARBA00004496"/>
    </source>
</evidence>
<keyword evidence="7" id="KW-0560">Oxidoreductase</keyword>
<dbReference type="Pfam" id="PF01593">
    <property type="entry name" value="Amino_oxidase"/>
    <property type="match status" value="1"/>
</dbReference>
<keyword evidence="9" id="KW-1185">Reference proteome</keyword>
<dbReference type="SUPFAM" id="SSF54373">
    <property type="entry name" value="FAD-linked reductases, C-terminal domain"/>
    <property type="match status" value="1"/>
</dbReference>
<comment type="subcellular location">
    <subcellularLocation>
        <location evidence="2">Cytoplasm</location>
    </subcellularLocation>
</comment>
<dbReference type="PANTHER" id="PTHR10742">
    <property type="entry name" value="FLAVIN MONOAMINE OXIDASE"/>
    <property type="match status" value="1"/>
</dbReference>
<proteinExistence type="inferred from homology"/>
<evidence type="ECO:0000313" key="9">
    <source>
        <dbReference type="Proteomes" id="UP000694867"/>
    </source>
</evidence>
<evidence type="ECO:0000259" key="8">
    <source>
        <dbReference type="Pfam" id="PF01593"/>
    </source>
</evidence>
<evidence type="ECO:0000256" key="4">
    <source>
        <dbReference type="ARBA" id="ARBA00022490"/>
    </source>
</evidence>
<accession>A0AAJ6QPG2</accession>
<protein>
    <submittedName>
        <fullName evidence="10">Peroxisomal N(1)-acetyl-spermine/spermidine oxidase</fullName>
    </submittedName>
</protein>
<dbReference type="GO" id="GO:0046592">
    <property type="term" value="F:polyamine oxidase activity"/>
    <property type="evidence" value="ECO:0007669"/>
    <property type="project" value="TreeGrafter"/>
</dbReference>
<evidence type="ECO:0000256" key="3">
    <source>
        <dbReference type="ARBA" id="ARBA00005995"/>
    </source>
</evidence>
<dbReference type="Proteomes" id="UP000694867">
    <property type="component" value="Unplaced"/>
</dbReference>
<keyword evidence="5" id="KW-0285">Flavoprotein</keyword>
<gene>
    <name evidence="10" type="primary">LOC100899909</name>
</gene>
<dbReference type="InterPro" id="IPR002937">
    <property type="entry name" value="Amino_oxidase"/>
</dbReference>
<sequence>MAASSAGSSPQSIREVPNSLKKIRERLENFHNIIVIGAGIAGLSTAYHILSEKPETDVLILEARDRLGGRANHSKLGDVVVELGPKWIHGVLGNPLYEFAVAQGLVGLNDQKSVEHNIVAATEKGNQVPLDLVDEIYSAYFWFGKRCEEYHLTRLSPPIEFNNSVGKHICRDIDAYLRQFHGDDKKLRQMVFTHVLNRDTCISGTDSMDSISLEDYGSFTELPGGNVSLSKGPFADICQCLCREIGEEKIRLKCIVEKIRWGTASETPDADVVRIETSSGVFHCAHLVVTLPLGVLKESVDMFVPHLPSAKKQAIEKLQFGTVNKLYFHFNRPVLNKEISEVVCLWEPCDYVVAEWWKKIFSFTRMTDTILCCWLSGAEAELVETLDDDEIIDRITDVLRNLLSDPYVPRPIKLARSSWKSDAFSRGSFTSLSSQSSQQDIENLAKPVYTKTLQSRPKILFAGEATHSSFYSTAHGAFISGQRCADLLTSDDLEGCDLPSGWINSSSRRSSVNDLESWLKGIDIRREIR</sequence>
<dbReference type="SUPFAM" id="SSF51905">
    <property type="entry name" value="FAD/NAD(P)-binding domain"/>
    <property type="match status" value="1"/>
</dbReference>
<evidence type="ECO:0000313" key="10">
    <source>
        <dbReference type="RefSeq" id="XP_003739554.1"/>
    </source>
</evidence>
<dbReference type="RefSeq" id="XP_003739554.1">
    <property type="nucleotide sequence ID" value="XM_003739506.2"/>
</dbReference>
<keyword evidence="6" id="KW-0274">FAD</keyword>
<organism evidence="9 10">
    <name type="scientific">Galendromus occidentalis</name>
    <name type="common">western predatory mite</name>
    <dbReference type="NCBI Taxonomy" id="34638"/>
    <lineage>
        <taxon>Eukaryota</taxon>
        <taxon>Metazoa</taxon>
        <taxon>Ecdysozoa</taxon>
        <taxon>Arthropoda</taxon>
        <taxon>Chelicerata</taxon>
        <taxon>Arachnida</taxon>
        <taxon>Acari</taxon>
        <taxon>Parasitiformes</taxon>
        <taxon>Mesostigmata</taxon>
        <taxon>Gamasina</taxon>
        <taxon>Phytoseioidea</taxon>
        <taxon>Phytoseiidae</taxon>
        <taxon>Typhlodrominae</taxon>
        <taxon>Galendromus</taxon>
    </lineage>
</organism>
<dbReference type="KEGG" id="goe:100899909"/>
<dbReference type="GeneID" id="100899909"/>
<dbReference type="AlphaFoldDB" id="A0AAJ6QPG2"/>
<keyword evidence="4" id="KW-0963">Cytoplasm</keyword>
<evidence type="ECO:0000256" key="5">
    <source>
        <dbReference type="ARBA" id="ARBA00022630"/>
    </source>
</evidence>
<dbReference type="InterPro" id="IPR050281">
    <property type="entry name" value="Flavin_monoamine_oxidase"/>
</dbReference>
<comment type="cofactor">
    <cofactor evidence="1">
        <name>FAD</name>
        <dbReference type="ChEBI" id="CHEBI:57692"/>
    </cofactor>
</comment>
<evidence type="ECO:0000256" key="7">
    <source>
        <dbReference type="ARBA" id="ARBA00023002"/>
    </source>
</evidence>
<name>A0AAJ6QPG2_9ACAR</name>
<dbReference type="PANTHER" id="PTHR10742:SF405">
    <property type="entry name" value="PEROXISOMAL N(1)-ACETYL-SPERMINE_SPERMIDINE OXIDASE"/>
    <property type="match status" value="1"/>
</dbReference>
<comment type="similarity">
    <text evidence="3">Belongs to the flavin monoamine oxidase family.</text>
</comment>
<feature type="domain" description="Amine oxidase" evidence="8">
    <location>
        <begin position="40"/>
        <end position="487"/>
    </location>
</feature>
<dbReference type="InterPro" id="IPR036188">
    <property type="entry name" value="FAD/NAD-bd_sf"/>
</dbReference>